<proteinExistence type="predicted"/>
<dbReference type="Pfam" id="PF09643">
    <property type="entry name" value="YopX"/>
    <property type="match status" value="1"/>
</dbReference>
<evidence type="ECO:0000259" key="1">
    <source>
        <dbReference type="Pfam" id="PF09643"/>
    </source>
</evidence>
<protein>
    <submittedName>
        <fullName evidence="2">YopX protein</fullName>
    </submittedName>
</protein>
<sequence length="139" mass="16326">MNREILFKAKIKDNGEWVEGYMVKYPSGKVEIFKKCVEPPDVLLRCEVDPKTICEYTGLKDKNGKEIWENDIISIHAYSYYEPEDDYFGVVKYCVKDACWALKNNERFDEIICECFGSYTTEIINHGNIFDNLELLEVR</sequence>
<dbReference type="InterPro" id="IPR010024">
    <property type="entry name" value="CHP16711"/>
</dbReference>
<dbReference type="SUPFAM" id="SSF159006">
    <property type="entry name" value="YopX-like"/>
    <property type="match status" value="1"/>
</dbReference>
<accession>A0A8S5PRR5</accession>
<dbReference type="Gene3D" id="2.30.30.290">
    <property type="entry name" value="YopX-like domains"/>
    <property type="match status" value="1"/>
</dbReference>
<dbReference type="InterPro" id="IPR019096">
    <property type="entry name" value="YopX_protein"/>
</dbReference>
<name>A0A8S5PRR5_9CAUD</name>
<feature type="domain" description="YopX protein" evidence="1">
    <location>
        <begin position="7"/>
        <end position="137"/>
    </location>
</feature>
<dbReference type="NCBIfam" id="TIGR01671">
    <property type="entry name" value="phage_TIGR01671"/>
    <property type="match status" value="1"/>
</dbReference>
<evidence type="ECO:0000313" key="2">
    <source>
        <dbReference type="EMBL" id="DAE09189.1"/>
    </source>
</evidence>
<dbReference type="InterPro" id="IPR023385">
    <property type="entry name" value="YopX-like_C"/>
</dbReference>
<dbReference type="EMBL" id="BK015484">
    <property type="protein sequence ID" value="DAE09189.1"/>
    <property type="molecule type" value="Genomic_DNA"/>
</dbReference>
<organism evidence="2">
    <name type="scientific">Siphoviridae sp. ctkJH11</name>
    <dbReference type="NCBI Taxonomy" id="2825641"/>
    <lineage>
        <taxon>Viruses</taxon>
        <taxon>Duplodnaviria</taxon>
        <taxon>Heunggongvirae</taxon>
        <taxon>Uroviricota</taxon>
        <taxon>Caudoviricetes</taxon>
    </lineage>
</organism>
<reference evidence="2" key="1">
    <citation type="journal article" date="2021" name="Proc. Natl. Acad. Sci. U.S.A.">
        <title>A Catalog of Tens of Thousands of Viruses from Human Metagenomes Reveals Hidden Associations with Chronic Diseases.</title>
        <authorList>
            <person name="Tisza M.J."/>
            <person name="Buck C.B."/>
        </authorList>
    </citation>
    <scope>NUCLEOTIDE SEQUENCE</scope>
    <source>
        <strain evidence="2">CtkJH11</strain>
    </source>
</reference>